<dbReference type="Gene3D" id="1.20.1110.10">
    <property type="entry name" value="Calcium-transporting ATPase, transmembrane domain"/>
    <property type="match status" value="1"/>
</dbReference>
<feature type="domain" description="P-type ATPase A" evidence="15">
    <location>
        <begin position="448"/>
        <end position="578"/>
    </location>
</feature>
<dbReference type="PANTHER" id="PTHR45630:SF8">
    <property type="entry name" value="CATION-TRANSPORTING ATPASE"/>
    <property type="match status" value="1"/>
</dbReference>
<dbReference type="EMBL" id="ML977508">
    <property type="protein sequence ID" value="KAF2128357.1"/>
    <property type="molecule type" value="Genomic_DNA"/>
</dbReference>
<dbReference type="PROSITE" id="PS01229">
    <property type="entry name" value="COF_2"/>
    <property type="match status" value="1"/>
</dbReference>
<dbReference type="SUPFAM" id="SSF81653">
    <property type="entry name" value="Calcium ATPase, transduction domain A"/>
    <property type="match status" value="1"/>
</dbReference>
<dbReference type="GO" id="GO:0016020">
    <property type="term" value="C:membrane"/>
    <property type="evidence" value="ECO:0007669"/>
    <property type="project" value="UniProtKB-SubCell"/>
</dbReference>
<dbReference type="InterPro" id="IPR006544">
    <property type="entry name" value="P-type_TPase_V"/>
</dbReference>
<dbReference type="InterPro" id="IPR023299">
    <property type="entry name" value="ATPase_P-typ_cyto_dom_N"/>
</dbReference>
<keyword evidence="6 13" id="KW-0547">Nucleotide-binding</keyword>
<dbReference type="InterPro" id="IPR059000">
    <property type="entry name" value="ATPase_P-type_domA"/>
</dbReference>
<evidence type="ECO:0000256" key="9">
    <source>
        <dbReference type="ARBA" id="ARBA00022967"/>
    </source>
</evidence>
<keyword evidence="18" id="KW-1185">Reference proteome</keyword>
<dbReference type="GO" id="GO:0006874">
    <property type="term" value="P:intracellular calcium ion homeostasis"/>
    <property type="evidence" value="ECO:0007669"/>
    <property type="project" value="TreeGrafter"/>
</dbReference>
<dbReference type="SUPFAM" id="SSF56784">
    <property type="entry name" value="HAD-like"/>
    <property type="match status" value="1"/>
</dbReference>
<evidence type="ECO:0000256" key="2">
    <source>
        <dbReference type="ARBA" id="ARBA00006000"/>
    </source>
</evidence>
<dbReference type="InterPro" id="IPR036412">
    <property type="entry name" value="HAD-like_sf"/>
</dbReference>
<dbReference type="Proteomes" id="UP000799771">
    <property type="component" value="Unassembled WGS sequence"/>
</dbReference>
<organism evidence="17 18">
    <name type="scientific">Dothidotthia symphoricarpi CBS 119687</name>
    <dbReference type="NCBI Taxonomy" id="1392245"/>
    <lineage>
        <taxon>Eukaryota</taxon>
        <taxon>Fungi</taxon>
        <taxon>Dikarya</taxon>
        <taxon>Ascomycota</taxon>
        <taxon>Pezizomycotina</taxon>
        <taxon>Dothideomycetes</taxon>
        <taxon>Pleosporomycetidae</taxon>
        <taxon>Pleosporales</taxon>
        <taxon>Dothidotthiaceae</taxon>
        <taxon>Dothidotthia</taxon>
    </lineage>
</organism>
<keyword evidence="4 13" id="KW-0812">Transmembrane</keyword>
<evidence type="ECO:0000256" key="5">
    <source>
        <dbReference type="ARBA" id="ARBA00022723"/>
    </source>
</evidence>
<evidence type="ECO:0000256" key="10">
    <source>
        <dbReference type="ARBA" id="ARBA00022989"/>
    </source>
</evidence>
<dbReference type="SUPFAM" id="SSF81665">
    <property type="entry name" value="Calcium ATPase, transmembrane domain M"/>
    <property type="match status" value="1"/>
</dbReference>
<feature type="transmembrane region" description="Helical" evidence="13">
    <location>
        <begin position="1250"/>
        <end position="1268"/>
    </location>
</feature>
<feature type="transmembrane region" description="Helical" evidence="13">
    <location>
        <begin position="631"/>
        <end position="652"/>
    </location>
</feature>
<dbReference type="InterPro" id="IPR044492">
    <property type="entry name" value="P_typ_ATPase_HD_dom"/>
</dbReference>
<dbReference type="Gene3D" id="3.40.50.1000">
    <property type="entry name" value="HAD superfamily/HAD-like"/>
    <property type="match status" value="1"/>
</dbReference>
<dbReference type="SUPFAM" id="SSF81660">
    <property type="entry name" value="Metal cation-transporting ATPase, ATP-binding domain N"/>
    <property type="match status" value="1"/>
</dbReference>
<evidence type="ECO:0000256" key="14">
    <source>
        <dbReference type="SAM" id="MobiDB-lite"/>
    </source>
</evidence>
<name>A0A6A6ABW7_9PLEO</name>
<dbReference type="GO" id="GO:0016887">
    <property type="term" value="F:ATP hydrolysis activity"/>
    <property type="evidence" value="ECO:0007669"/>
    <property type="project" value="InterPro"/>
</dbReference>
<feature type="transmembrane region" description="Helical" evidence="13">
    <location>
        <begin position="1203"/>
        <end position="1225"/>
    </location>
</feature>
<feature type="compositionally biased region" description="Low complexity" evidence="14">
    <location>
        <begin position="150"/>
        <end position="164"/>
    </location>
</feature>
<dbReference type="GO" id="GO:0019829">
    <property type="term" value="F:ATPase-coupled monoatomic cation transmembrane transporter activity"/>
    <property type="evidence" value="ECO:0007669"/>
    <property type="project" value="UniProtKB-UniRule"/>
</dbReference>
<dbReference type="InterPro" id="IPR008250">
    <property type="entry name" value="ATPase_P-typ_transduc_dom_A_sf"/>
</dbReference>
<gene>
    <name evidence="17" type="ORF">P153DRAFT_376521</name>
</gene>
<keyword evidence="10 13" id="KW-1133">Transmembrane helix</keyword>
<dbReference type="PANTHER" id="PTHR45630">
    <property type="entry name" value="CATION-TRANSPORTING ATPASE-RELATED"/>
    <property type="match status" value="1"/>
</dbReference>
<feature type="compositionally biased region" description="Acidic residues" evidence="14">
    <location>
        <begin position="123"/>
        <end position="148"/>
    </location>
</feature>
<comment type="subcellular location">
    <subcellularLocation>
        <location evidence="1 13">Membrane</location>
        <topology evidence="1 13">Multi-pass membrane protein</topology>
    </subcellularLocation>
</comment>
<evidence type="ECO:0000313" key="17">
    <source>
        <dbReference type="EMBL" id="KAF2128357.1"/>
    </source>
</evidence>
<feature type="transmembrane region" description="Helical" evidence="13">
    <location>
        <begin position="410"/>
        <end position="430"/>
    </location>
</feature>
<feature type="transmembrane region" description="Helical" evidence="13">
    <location>
        <begin position="1280"/>
        <end position="1297"/>
    </location>
</feature>
<dbReference type="InterPro" id="IPR047819">
    <property type="entry name" value="P5A-ATPase_N"/>
</dbReference>
<feature type="region of interest" description="Disordered" evidence="14">
    <location>
        <begin position="771"/>
        <end position="808"/>
    </location>
</feature>
<dbReference type="FunFam" id="1.20.1110.10:FF:000032">
    <property type="entry name" value="Cation-transporting ATPase"/>
    <property type="match status" value="1"/>
</dbReference>
<dbReference type="FunFam" id="3.40.1110.10:FF:000057">
    <property type="entry name" value="Cation-transporting ATPase"/>
    <property type="match status" value="1"/>
</dbReference>
<dbReference type="Pfam" id="PF00122">
    <property type="entry name" value="E1-E2_ATPase"/>
    <property type="match status" value="1"/>
</dbReference>
<feature type="region of interest" description="Disordered" evidence="14">
    <location>
        <begin position="1"/>
        <end position="20"/>
    </location>
</feature>
<proteinExistence type="inferred from homology"/>
<dbReference type="InterPro" id="IPR047821">
    <property type="entry name" value="P5B-type_ATPase"/>
</dbReference>
<dbReference type="InterPro" id="IPR018303">
    <property type="entry name" value="ATPase_P-typ_P_site"/>
</dbReference>
<dbReference type="NCBIfam" id="TIGR01494">
    <property type="entry name" value="ATPase_P-type"/>
    <property type="match status" value="2"/>
</dbReference>
<evidence type="ECO:0000256" key="11">
    <source>
        <dbReference type="ARBA" id="ARBA00023136"/>
    </source>
</evidence>
<dbReference type="FunFam" id="3.40.50.1000:FF:000068">
    <property type="entry name" value="Cation-transporting ATPase"/>
    <property type="match status" value="1"/>
</dbReference>
<dbReference type="EC" id="7.2.2.-" evidence="13"/>
<comment type="catalytic activity">
    <reaction evidence="12 13">
        <text>ATP + H2O = ADP + phosphate + H(+)</text>
        <dbReference type="Rhea" id="RHEA:13065"/>
        <dbReference type="ChEBI" id="CHEBI:15377"/>
        <dbReference type="ChEBI" id="CHEBI:15378"/>
        <dbReference type="ChEBI" id="CHEBI:30616"/>
        <dbReference type="ChEBI" id="CHEBI:43474"/>
        <dbReference type="ChEBI" id="CHEBI:456216"/>
    </reaction>
</comment>
<feature type="region of interest" description="Disordered" evidence="14">
    <location>
        <begin position="50"/>
        <end position="74"/>
    </location>
</feature>
<dbReference type="SFLD" id="SFLDS00003">
    <property type="entry name" value="Haloacid_Dehalogenase"/>
    <property type="match status" value="1"/>
</dbReference>
<dbReference type="GO" id="GO:0015662">
    <property type="term" value="F:P-type ion transporter activity"/>
    <property type="evidence" value="ECO:0007669"/>
    <property type="project" value="InterPro"/>
</dbReference>
<reference evidence="17" key="1">
    <citation type="journal article" date="2020" name="Stud. Mycol.">
        <title>101 Dothideomycetes genomes: a test case for predicting lifestyles and emergence of pathogens.</title>
        <authorList>
            <person name="Haridas S."/>
            <person name="Albert R."/>
            <person name="Binder M."/>
            <person name="Bloem J."/>
            <person name="Labutti K."/>
            <person name="Salamov A."/>
            <person name="Andreopoulos B."/>
            <person name="Baker S."/>
            <person name="Barry K."/>
            <person name="Bills G."/>
            <person name="Bluhm B."/>
            <person name="Cannon C."/>
            <person name="Castanera R."/>
            <person name="Culley D."/>
            <person name="Daum C."/>
            <person name="Ezra D."/>
            <person name="Gonzalez J."/>
            <person name="Henrissat B."/>
            <person name="Kuo A."/>
            <person name="Liang C."/>
            <person name="Lipzen A."/>
            <person name="Lutzoni F."/>
            <person name="Magnuson J."/>
            <person name="Mondo S."/>
            <person name="Nolan M."/>
            <person name="Ohm R."/>
            <person name="Pangilinan J."/>
            <person name="Park H.-J."/>
            <person name="Ramirez L."/>
            <person name="Alfaro M."/>
            <person name="Sun H."/>
            <person name="Tritt A."/>
            <person name="Yoshinaga Y."/>
            <person name="Zwiers L.-H."/>
            <person name="Turgeon B."/>
            <person name="Goodwin S."/>
            <person name="Spatafora J."/>
            <person name="Crous P."/>
            <person name="Grigoriev I."/>
        </authorList>
    </citation>
    <scope>NUCLEOTIDE SEQUENCE</scope>
    <source>
        <strain evidence="17">CBS 119687</strain>
    </source>
</reference>
<feature type="transmembrane region" description="Helical" evidence="13">
    <location>
        <begin position="1139"/>
        <end position="1157"/>
    </location>
</feature>
<feature type="transmembrane region" description="Helical" evidence="13">
    <location>
        <begin position="595"/>
        <end position="619"/>
    </location>
</feature>
<evidence type="ECO:0000256" key="3">
    <source>
        <dbReference type="ARBA" id="ARBA00022553"/>
    </source>
</evidence>
<evidence type="ECO:0000256" key="8">
    <source>
        <dbReference type="ARBA" id="ARBA00022842"/>
    </source>
</evidence>
<dbReference type="RefSeq" id="XP_033522746.1">
    <property type="nucleotide sequence ID" value="XM_033669664.1"/>
</dbReference>
<evidence type="ECO:0000256" key="1">
    <source>
        <dbReference type="ARBA" id="ARBA00004141"/>
    </source>
</evidence>
<dbReference type="OrthoDB" id="48943at2759"/>
<dbReference type="PROSITE" id="PS00154">
    <property type="entry name" value="ATPASE_E1_E2"/>
    <property type="match status" value="1"/>
</dbReference>
<keyword evidence="5 13" id="KW-0479">Metal-binding</keyword>
<comment type="similarity">
    <text evidence="2 13">Belongs to the cation transport ATPase (P-type) (TC 3.A.3) family. Type V subfamily.</text>
</comment>
<dbReference type="NCBIfam" id="TIGR01657">
    <property type="entry name" value="P-ATPase-V"/>
    <property type="match status" value="1"/>
</dbReference>
<feature type="transmembrane region" description="Helical" evidence="13">
    <location>
        <begin position="229"/>
        <end position="250"/>
    </location>
</feature>
<keyword evidence="9 13" id="KW-1278">Translocase</keyword>
<evidence type="ECO:0000313" key="18">
    <source>
        <dbReference type="Proteomes" id="UP000799771"/>
    </source>
</evidence>
<feature type="transmembrane region" description="Helical" evidence="13">
    <location>
        <begin position="1317"/>
        <end position="1335"/>
    </location>
</feature>
<dbReference type="GO" id="GO:0046872">
    <property type="term" value="F:metal ion binding"/>
    <property type="evidence" value="ECO:0007669"/>
    <property type="project" value="UniProtKB-UniRule"/>
</dbReference>
<dbReference type="Gene3D" id="2.70.150.10">
    <property type="entry name" value="Calcium-transporting ATPase, cytoplasmic transduction domain A"/>
    <property type="match status" value="1"/>
</dbReference>
<dbReference type="SFLD" id="SFLDG00002">
    <property type="entry name" value="C1.7:_P-type_atpase_like"/>
    <property type="match status" value="1"/>
</dbReference>
<sequence>MPGNQSPERRRRSMGMYRRGSNMSEAASFMEDVEMAQDEVWELRDMRRRRGGFRRARQHDTTTASGPPLTPRIQIFAGPMSESMPTSVSAFSHRRQRAGSTASYTSFAYYDEEQESDSQATEGDSEEAIEEEEEEYDGYTVEELEDLEAGVSRTPSSTSPSRSSVGRRKSSGSRSRRSVDRPLLRRQSSTESSRSAANWKGRRSNQKIYIMTEDLTIVVAGFKTSPVGFVVYTLLCIATLGLGWLLFRWLPRWRVRLTGRTTPLRDCDWVVIENQWGEFAVQDVSSQTYGRSLSTVFGDPEKGRGEWDEDEDPLIKELRCLDYRYIRFVYHPIKDKFVLANTWKDPAWTDVTALREGLDNDERDYRELVFGKNTIDIAEKTLGQLLVDEVFHPFYVFQIASLFLWSVDEYYYYAAAIFIISVVSIATTLIETKASMKRLREVSRFECEVRVLRSGFWTHVDSGELVPGDVYEVTDPALAQFPCDSLLLSGDCIVNESMLTGESIPVSKLPVTDSSLDLLDLSATTLHPEIARHMLFSGTKIIRARRPHEDHVDDEAAALAMVVRTGFNTTKGALVRSMLFPKPSGFKFYRDSFRYISVMAMIAMIGFVASFINFVHLGLAWHLIVVRALDLITIVVPPALPATLTIGTSFALSRLKQKQIFCISPQRVNVGGKLDVVCFDKTGTLTEEGLDVLGVRVVERPRGRFSELLSDPFDILPGSQYDRDPTVEYAAHKAILYTMATCHSLRKIDEELLGDPLDVKMFDFTEWSYEEGEQRSSNNDDDPEQKLSPSVARPPAGREYDIDDQDDASRKPVELGVLKSFEFVSQLRRASVIVRQFGSKSGQVYVKGAPEVMKEICRPESFPSDYEELLSFYTHRGFRVIACATKTIFKLNWLKVQKMKREDAESSLDFVGFIIFENKLKPSTAPVIEELERANIRKTMCTGDNILTAISVARECGLINKTAHCFVPHFVEGDSRTALSKLSWESVDDSVFKLDENTLKPLPPPPEADVSLPYDISNLRNYSLAVSGDVFRWIVDFASENVLREMLVCGQVFARMSPDEKHELVEKLQSIDYCVGFCGDGANDCGALKAADVGISLSEAEASVAAPFTSRQFDISCVPQVIKEGRAALVTSFSCFKYMSLYSAIQFTSVSFLYASASNLGDFQFLFIDLLLILPIAIFMGWSGAYPTLSRKRPTANLVSRKVLTPLLGQMVLCILIQLIAWTYVQKQPWYLPPVLDPNHSNSLNSQNTALFLVSCFQYILSAVVLSVGKPYREPMARNLPFITTIFVTLAISFYMLFDPARWVSEWMELTGLDVQFKVFLMVLGLGNFALAWVGERLLFPGLSKWLGVLRKRVGEEKKRKAYKVIAEGMRM</sequence>
<keyword evidence="8 13" id="KW-0460">Magnesium</keyword>
<dbReference type="InterPro" id="IPR023214">
    <property type="entry name" value="HAD_sf"/>
</dbReference>
<accession>A0A6A6ABW7</accession>
<evidence type="ECO:0000259" key="16">
    <source>
        <dbReference type="Pfam" id="PF12409"/>
    </source>
</evidence>
<evidence type="ECO:0000256" key="12">
    <source>
        <dbReference type="ARBA" id="ARBA00049360"/>
    </source>
</evidence>
<dbReference type="CDD" id="cd07542">
    <property type="entry name" value="P-type_ATPase_cation"/>
    <property type="match status" value="1"/>
</dbReference>
<dbReference type="SFLD" id="SFLDF00027">
    <property type="entry name" value="p-type_atpase"/>
    <property type="match status" value="1"/>
</dbReference>
<dbReference type="PRINTS" id="PR00119">
    <property type="entry name" value="CATATPASE"/>
</dbReference>
<evidence type="ECO:0000256" key="7">
    <source>
        <dbReference type="ARBA" id="ARBA00022840"/>
    </source>
</evidence>
<evidence type="ECO:0000256" key="13">
    <source>
        <dbReference type="RuleBase" id="RU362082"/>
    </source>
</evidence>
<dbReference type="GeneID" id="54410096"/>
<feature type="domain" description="P5B-type ATPase N-terminal" evidence="16">
    <location>
        <begin position="213"/>
        <end position="331"/>
    </location>
</feature>
<keyword evidence="11 13" id="KW-0472">Membrane</keyword>
<dbReference type="GO" id="GO:0005524">
    <property type="term" value="F:ATP binding"/>
    <property type="evidence" value="ECO:0007669"/>
    <property type="project" value="UniProtKB-UniRule"/>
</dbReference>
<dbReference type="Gene3D" id="3.40.1110.10">
    <property type="entry name" value="Calcium-transporting ATPase, cytoplasmic domain N"/>
    <property type="match status" value="1"/>
</dbReference>
<evidence type="ECO:0000256" key="6">
    <source>
        <dbReference type="ARBA" id="ARBA00022741"/>
    </source>
</evidence>
<dbReference type="InterPro" id="IPR001757">
    <property type="entry name" value="P_typ_ATPase"/>
</dbReference>
<feature type="compositionally biased region" description="Polar residues" evidence="14">
    <location>
        <begin position="186"/>
        <end position="196"/>
    </location>
</feature>
<feature type="region of interest" description="Disordered" evidence="14">
    <location>
        <begin position="110"/>
        <end position="199"/>
    </location>
</feature>
<evidence type="ECO:0000256" key="4">
    <source>
        <dbReference type="ARBA" id="ARBA00022692"/>
    </source>
</evidence>
<keyword evidence="7 13" id="KW-0067">ATP-binding</keyword>
<protein>
    <recommendedName>
        <fullName evidence="13">Cation-transporting ATPase</fullName>
        <ecNumber evidence="13">7.2.2.-</ecNumber>
    </recommendedName>
</protein>
<feature type="transmembrane region" description="Helical" evidence="13">
    <location>
        <begin position="385"/>
        <end position="404"/>
    </location>
</feature>
<keyword evidence="3" id="KW-0597">Phosphoprotein</keyword>
<dbReference type="InterPro" id="IPR023298">
    <property type="entry name" value="ATPase_P-typ_TM_dom_sf"/>
</dbReference>
<feature type="compositionally biased region" description="Basic residues" evidence="14">
    <location>
        <begin position="165"/>
        <end position="176"/>
    </location>
</feature>
<dbReference type="Pfam" id="PF12409">
    <property type="entry name" value="P5-ATPase"/>
    <property type="match status" value="1"/>
</dbReference>
<evidence type="ECO:0000259" key="15">
    <source>
        <dbReference type="Pfam" id="PF00122"/>
    </source>
</evidence>
<feature type="transmembrane region" description="Helical" evidence="13">
    <location>
        <begin position="1163"/>
        <end position="1182"/>
    </location>
</feature>
<dbReference type="FunFam" id="2.70.150.10:FF:000119">
    <property type="entry name" value="Cation-transporting ATPase"/>
    <property type="match status" value="1"/>
</dbReference>